<name>A0ABM5NYN6_9CLOT</name>
<sequence length="81" mass="9376">MPSSAAIKEVRKRLLNQSCGLLDSRVIVFDDLEMDIVKEEIPQDRVIFEPVVKVVISEICSKLKEKGKLKYRAYRRNIKAQ</sequence>
<protein>
    <submittedName>
        <fullName evidence="1">Uncharacterized protein</fullName>
    </submittedName>
</protein>
<evidence type="ECO:0000313" key="2">
    <source>
        <dbReference type="Proteomes" id="UP000017590"/>
    </source>
</evidence>
<dbReference type="Proteomes" id="UP000017590">
    <property type="component" value="Chromosome"/>
</dbReference>
<gene>
    <name evidence="1" type="ORF">CAETHG_3540</name>
</gene>
<proteinExistence type="predicted"/>
<organism evidence="1 2">
    <name type="scientific">Clostridium autoethanogenum DSM 10061</name>
    <dbReference type="NCBI Taxonomy" id="1341692"/>
    <lineage>
        <taxon>Bacteria</taxon>
        <taxon>Bacillati</taxon>
        <taxon>Bacillota</taxon>
        <taxon>Clostridia</taxon>
        <taxon>Eubacteriales</taxon>
        <taxon>Clostridiaceae</taxon>
        <taxon>Clostridium</taxon>
    </lineage>
</organism>
<dbReference type="RefSeq" id="WP_023163215.1">
    <property type="nucleotide sequence ID" value="NC_022592.1"/>
</dbReference>
<reference evidence="2" key="1">
    <citation type="journal article" date="2014" name="Biotechnol. Biofuels">
        <title>Comparison of single-molecule sequencing and hybrid approaches for finishing the genome of Clostridium autoethanogenum and analysis of CRISPR systems in industrial relevant Clostridia.</title>
        <authorList>
            <person name="Brown S.D."/>
            <person name="Nagaraju S."/>
            <person name="Utturkar S."/>
            <person name="De Tissera S."/>
            <person name="Segovia S."/>
            <person name="Mitchell W."/>
            <person name="Land M.L."/>
            <person name="Dassanayake A."/>
            <person name="Kopke M."/>
        </authorList>
    </citation>
    <scope>NUCLEOTIDE SEQUENCE [LARGE SCALE GENOMIC DNA]</scope>
    <source>
        <strain evidence="2">DSM 10061</strain>
    </source>
</reference>
<keyword evidence="2" id="KW-1185">Reference proteome</keyword>
<evidence type="ECO:0000313" key="1">
    <source>
        <dbReference type="EMBL" id="AGY77743.1"/>
    </source>
</evidence>
<dbReference type="EMBL" id="CP006763">
    <property type="protein sequence ID" value="AGY77743.1"/>
    <property type="molecule type" value="Genomic_DNA"/>
</dbReference>
<accession>A0ABM5NYN6</accession>